<dbReference type="Pfam" id="PF03466">
    <property type="entry name" value="LysR_substrate"/>
    <property type="match status" value="1"/>
</dbReference>
<comment type="similarity">
    <text evidence="1">Belongs to the LysR transcriptional regulatory family.</text>
</comment>
<dbReference type="SUPFAM" id="SSF53850">
    <property type="entry name" value="Periplasmic binding protein-like II"/>
    <property type="match status" value="1"/>
</dbReference>
<evidence type="ECO:0000313" key="7">
    <source>
        <dbReference type="Proteomes" id="UP000292136"/>
    </source>
</evidence>
<accession>A0ABY0IQV1</accession>
<dbReference type="InterPro" id="IPR000847">
    <property type="entry name" value="LysR_HTH_N"/>
</dbReference>
<dbReference type="Gene3D" id="3.40.190.10">
    <property type="entry name" value="Periplasmic binding protein-like II"/>
    <property type="match status" value="2"/>
</dbReference>
<dbReference type="Gene3D" id="1.10.10.10">
    <property type="entry name" value="Winged helix-like DNA-binding domain superfamily/Winged helix DNA-binding domain"/>
    <property type="match status" value="1"/>
</dbReference>
<dbReference type="PROSITE" id="PS50931">
    <property type="entry name" value="HTH_LYSR"/>
    <property type="match status" value="1"/>
</dbReference>
<keyword evidence="2" id="KW-0805">Transcription regulation</keyword>
<evidence type="ECO:0000256" key="2">
    <source>
        <dbReference type="ARBA" id="ARBA00023015"/>
    </source>
</evidence>
<dbReference type="InterPro" id="IPR005119">
    <property type="entry name" value="LysR_subst-bd"/>
</dbReference>
<name>A0ABY0IQV1_9RHOO</name>
<feature type="domain" description="HTH lysR-type" evidence="5">
    <location>
        <begin position="3"/>
        <end position="60"/>
    </location>
</feature>
<evidence type="ECO:0000256" key="3">
    <source>
        <dbReference type="ARBA" id="ARBA00023125"/>
    </source>
</evidence>
<evidence type="ECO:0000256" key="1">
    <source>
        <dbReference type="ARBA" id="ARBA00009437"/>
    </source>
</evidence>
<keyword evidence="4" id="KW-0804">Transcription</keyword>
<gene>
    <name evidence="6" type="ORF">EV678_1912</name>
</gene>
<dbReference type="InterPro" id="IPR036390">
    <property type="entry name" value="WH_DNA-bd_sf"/>
</dbReference>
<organism evidence="6 7">
    <name type="scientific">Azospira oryzae</name>
    <dbReference type="NCBI Taxonomy" id="146939"/>
    <lineage>
        <taxon>Bacteria</taxon>
        <taxon>Pseudomonadati</taxon>
        <taxon>Pseudomonadota</taxon>
        <taxon>Betaproteobacteria</taxon>
        <taxon>Rhodocyclales</taxon>
        <taxon>Rhodocyclaceae</taxon>
        <taxon>Azospira</taxon>
    </lineage>
</organism>
<sequence length="303" mass="32584">MRISLDALQILDAIDTQGSYAAAASRLHRVPSALSHAMQKLEGELGVELFEKSGRRAILTAAGRTLLEDGRHLLRAALELESRVKRVATGWETELSIAVDSVIPGERLYPLLQRFYDEGHGTRLRLSYEVLGGCWDALTTGRADLVIGAPGDMPARGGIATRPLGTMELVFTMAPGHPLSTVPEPIPAHELARYRAVVLADTSRELAARTSGLLEGQDALRVPDMQSKAAAQAAGLGVGHLPPWLVAREVAAGRLVTRTLAEPKGSTPLHIAWRPSHEGRALAWFLAALEDRELCQALTEGLA</sequence>
<dbReference type="PANTHER" id="PTHR30126">
    <property type="entry name" value="HTH-TYPE TRANSCRIPTIONAL REGULATOR"/>
    <property type="match status" value="1"/>
</dbReference>
<evidence type="ECO:0000256" key="4">
    <source>
        <dbReference type="ARBA" id="ARBA00023163"/>
    </source>
</evidence>
<protein>
    <submittedName>
        <fullName evidence="6">LysR family transcriptional regulator</fullName>
    </submittedName>
</protein>
<keyword evidence="7" id="KW-1185">Reference proteome</keyword>
<reference evidence="6 7" key="1">
    <citation type="submission" date="2019-02" db="EMBL/GenBank/DDBJ databases">
        <title>Genomic Encyclopedia of Type Strains, Phase IV (KMG-IV): sequencing the most valuable type-strain genomes for metagenomic binning, comparative biology and taxonomic classification.</title>
        <authorList>
            <person name="Goeker M."/>
        </authorList>
    </citation>
    <scope>NUCLEOTIDE SEQUENCE [LARGE SCALE GENOMIC DNA]</scope>
    <source>
        <strain evidence="6 7">DSM 21223</strain>
    </source>
</reference>
<evidence type="ECO:0000259" key="5">
    <source>
        <dbReference type="PROSITE" id="PS50931"/>
    </source>
</evidence>
<dbReference type="RefSeq" id="WP_130459364.1">
    <property type="nucleotide sequence ID" value="NZ_SHKM01000002.1"/>
</dbReference>
<evidence type="ECO:0000313" key="6">
    <source>
        <dbReference type="EMBL" id="RZT76044.1"/>
    </source>
</evidence>
<keyword evidence="3" id="KW-0238">DNA-binding</keyword>
<comment type="caution">
    <text evidence="6">The sequence shown here is derived from an EMBL/GenBank/DDBJ whole genome shotgun (WGS) entry which is preliminary data.</text>
</comment>
<proteinExistence type="inferred from homology"/>
<dbReference type="SUPFAM" id="SSF46785">
    <property type="entry name" value="Winged helix' DNA-binding domain"/>
    <property type="match status" value="1"/>
</dbReference>
<dbReference type="InterPro" id="IPR036388">
    <property type="entry name" value="WH-like_DNA-bd_sf"/>
</dbReference>
<dbReference type="EMBL" id="SHKM01000002">
    <property type="protein sequence ID" value="RZT76044.1"/>
    <property type="molecule type" value="Genomic_DNA"/>
</dbReference>
<dbReference type="Proteomes" id="UP000292136">
    <property type="component" value="Unassembled WGS sequence"/>
</dbReference>
<dbReference type="Pfam" id="PF00126">
    <property type="entry name" value="HTH_1"/>
    <property type="match status" value="1"/>
</dbReference>
<dbReference type="PANTHER" id="PTHR30126:SF4">
    <property type="entry name" value="LYSR FAMILY TRANSCRIPTIONAL REGULATOR"/>
    <property type="match status" value="1"/>
</dbReference>